<dbReference type="SUPFAM" id="SSF56112">
    <property type="entry name" value="Protein kinase-like (PK-like)"/>
    <property type="match status" value="1"/>
</dbReference>
<dbReference type="PROSITE" id="PS00107">
    <property type="entry name" value="PROTEIN_KINASE_ATP"/>
    <property type="match status" value="1"/>
</dbReference>
<dbReference type="InterPro" id="IPR000719">
    <property type="entry name" value="Prot_kinase_dom"/>
</dbReference>
<sequence>MSIARPGGRVQPGRPGDPERVGPYRIIGRLGSGGMGTVHAGLDSAGLRVAVKVIHPAQADDPEFRARFRREVQLSARVQGPCLIPLLAADPDAETPWLATAYAPGLTLDEHLAAHGPLAGSALLAFAAGTAQALAAIHAAGVVHRDVKPQNVILTPAGPRLLDFGIAHAADGTSVTRTGVMTGTPGWVSPEHYRTGSAGPEGDVFTWAALVAYAATGLLPFGAGTPDVIAYRVMSEEPDLQTLPRTLHEILGRALAKDPADRPTASGVAGECVGFLAAQTTLVVSPATNPTLAADLVAAKWAGVPTPDDPTWRRPARSPKRALGIALAIGLTVGSLTGGVLALRNNDTRAQPSGSLPSLAGPSRTALADPPVTPSSATTAPVPAPPTPSSVDTDEATIATWHTARRPKGEAELETSAALSHDIGLGVGPDYDYDGRYDIGFAQPRREIYISIDGPAPAPHIIQSIAKDACYSLRMMADIYKDLPYDEYVLVDGTTPTAPAIVWEDDFRTNTGCVTQAVERNTVGSGQESDWQPTGAGLEAARIPSTDEEEIRVATEAVQELFVEWNGNSRLVHSPRYISDENTSIGFAPHEKVMYVWTTKPEWNQTTRAEWAEKAATVACQAVLTESRARREWVYALYAVAVIDDAGDTRFLRWGSAGSCAT</sequence>
<feature type="region of interest" description="Disordered" evidence="6">
    <location>
        <begin position="347"/>
        <end position="395"/>
    </location>
</feature>
<feature type="region of interest" description="Disordered" evidence="6">
    <location>
        <begin position="1"/>
        <end position="22"/>
    </location>
</feature>
<dbReference type="Proteomes" id="UP001551329">
    <property type="component" value="Unassembled WGS sequence"/>
</dbReference>
<feature type="binding site" evidence="5">
    <location>
        <position position="52"/>
    </location>
    <ligand>
        <name>ATP</name>
        <dbReference type="ChEBI" id="CHEBI:30616"/>
    </ligand>
</feature>
<comment type="caution">
    <text evidence="8">The sequence shown here is derived from an EMBL/GenBank/DDBJ whole genome shotgun (WGS) entry which is preliminary data.</text>
</comment>
<evidence type="ECO:0000313" key="9">
    <source>
        <dbReference type="Proteomes" id="UP001551329"/>
    </source>
</evidence>
<dbReference type="InterPro" id="IPR008271">
    <property type="entry name" value="Ser/Thr_kinase_AS"/>
</dbReference>
<evidence type="ECO:0000313" key="8">
    <source>
        <dbReference type="EMBL" id="MEU7071225.1"/>
    </source>
</evidence>
<dbReference type="PROSITE" id="PS50011">
    <property type="entry name" value="PROTEIN_KINASE_DOM"/>
    <property type="match status" value="1"/>
</dbReference>
<keyword evidence="1 8" id="KW-0808">Transferase</keyword>
<feature type="domain" description="Protein kinase" evidence="7">
    <location>
        <begin position="24"/>
        <end position="276"/>
    </location>
</feature>
<evidence type="ECO:0000259" key="7">
    <source>
        <dbReference type="PROSITE" id="PS50011"/>
    </source>
</evidence>
<dbReference type="Pfam" id="PF00069">
    <property type="entry name" value="Pkinase"/>
    <property type="match status" value="1"/>
</dbReference>
<dbReference type="RefSeq" id="WP_358475086.1">
    <property type="nucleotide sequence ID" value="NZ_JBEZAE010000007.1"/>
</dbReference>
<accession>A0ABV3CAB1</accession>
<dbReference type="Gene3D" id="3.30.200.20">
    <property type="entry name" value="Phosphorylase Kinase, domain 1"/>
    <property type="match status" value="1"/>
</dbReference>
<evidence type="ECO:0000256" key="6">
    <source>
        <dbReference type="SAM" id="MobiDB-lite"/>
    </source>
</evidence>
<name>A0ABV3CAB1_9ACTN</name>
<dbReference type="GO" id="GO:0004674">
    <property type="term" value="F:protein serine/threonine kinase activity"/>
    <property type="evidence" value="ECO:0007669"/>
    <property type="project" value="UniProtKB-EC"/>
</dbReference>
<dbReference type="EC" id="2.7.11.1" evidence="8"/>
<dbReference type="InterPro" id="IPR011009">
    <property type="entry name" value="Kinase-like_dom_sf"/>
</dbReference>
<keyword evidence="3 8" id="KW-0418">Kinase</keyword>
<evidence type="ECO:0000256" key="2">
    <source>
        <dbReference type="ARBA" id="ARBA00022741"/>
    </source>
</evidence>
<dbReference type="InterPro" id="IPR017441">
    <property type="entry name" value="Protein_kinase_ATP_BS"/>
</dbReference>
<evidence type="ECO:0000256" key="4">
    <source>
        <dbReference type="ARBA" id="ARBA00022840"/>
    </source>
</evidence>
<dbReference type="Gene3D" id="1.10.510.10">
    <property type="entry name" value="Transferase(Phosphotransferase) domain 1"/>
    <property type="match status" value="1"/>
</dbReference>
<evidence type="ECO:0000256" key="3">
    <source>
        <dbReference type="ARBA" id="ARBA00022777"/>
    </source>
</evidence>
<proteinExistence type="predicted"/>
<organism evidence="8 9">
    <name type="scientific">Streptomyces narbonensis</name>
    <dbReference type="NCBI Taxonomy" id="67333"/>
    <lineage>
        <taxon>Bacteria</taxon>
        <taxon>Bacillati</taxon>
        <taxon>Actinomycetota</taxon>
        <taxon>Actinomycetes</taxon>
        <taxon>Kitasatosporales</taxon>
        <taxon>Streptomycetaceae</taxon>
        <taxon>Streptomyces</taxon>
    </lineage>
</organism>
<dbReference type="PANTHER" id="PTHR43289">
    <property type="entry name" value="MITOGEN-ACTIVATED PROTEIN KINASE KINASE KINASE 20-RELATED"/>
    <property type="match status" value="1"/>
</dbReference>
<dbReference type="PROSITE" id="PS00108">
    <property type="entry name" value="PROTEIN_KINASE_ST"/>
    <property type="match status" value="1"/>
</dbReference>
<dbReference type="SMART" id="SM00220">
    <property type="entry name" value="S_TKc"/>
    <property type="match status" value="1"/>
</dbReference>
<keyword evidence="4 5" id="KW-0067">ATP-binding</keyword>
<keyword evidence="9" id="KW-1185">Reference proteome</keyword>
<dbReference type="EMBL" id="JBEZAE010000007">
    <property type="protein sequence ID" value="MEU7071225.1"/>
    <property type="molecule type" value="Genomic_DNA"/>
</dbReference>
<dbReference type="PANTHER" id="PTHR43289:SF34">
    <property type="entry name" value="SERINE_THREONINE-PROTEIN KINASE YBDM-RELATED"/>
    <property type="match status" value="1"/>
</dbReference>
<keyword evidence="2 5" id="KW-0547">Nucleotide-binding</keyword>
<gene>
    <name evidence="8" type="ORF">AB0A88_13910</name>
</gene>
<reference evidence="8 9" key="1">
    <citation type="submission" date="2024-06" db="EMBL/GenBank/DDBJ databases">
        <title>The Natural Products Discovery Center: Release of the First 8490 Sequenced Strains for Exploring Actinobacteria Biosynthetic Diversity.</title>
        <authorList>
            <person name="Kalkreuter E."/>
            <person name="Kautsar S.A."/>
            <person name="Yang D."/>
            <person name="Bader C.D."/>
            <person name="Teijaro C.N."/>
            <person name="Fluegel L."/>
            <person name="Davis C.M."/>
            <person name="Simpson J.R."/>
            <person name="Lauterbach L."/>
            <person name="Steele A.D."/>
            <person name="Gui C."/>
            <person name="Meng S."/>
            <person name="Li G."/>
            <person name="Viehrig K."/>
            <person name="Ye F."/>
            <person name="Su P."/>
            <person name="Kiefer A.F."/>
            <person name="Nichols A."/>
            <person name="Cepeda A.J."/>
            <person name="Yan W."/>
            <person name="Fan B."/>
            <person name="Jiang Y."/>
            <person name="Adhikari A."/>
            <person name="Zheng C.-J."/>
            <person name="Schuster L."/>
            <person name="Cowan T.M."/>
            <person name="Smanski M.J."/>
            <person name="Chevrette M.G."/>
            <person name="De Carvalho L.P.S."/>
            <person name="Shen B."/>
        </authorList>
    </citation>
    <scope>NUCLEOTIDE SEQUENCE [LARGE SCALE GENOMIC DNA]</scope>
    <source>
        <strain evidence="8 9">NPDC045974</strain>
    </source>
</reference>
<evidence type="ECO:0000256" key="1">
    <source>
        <dbReference type="ARBA" id="ARBA00022679"/>
    </source>
</evidence>
<dbReference type="CDD" id="cd14014">
    <property type="entry name" value="STKc_PknB_like"/>
    <property type="match status" value="1"/>
</dbReference>
<evidence type="ECO:0000256" key="5">
    <source>
        <dbReference type="PROSITE-ProRule" id="PRU10141"/>
    </source>
</evidence>
<feature type="compositionally biased region" description="Low complexity" evidence="6">
    <location>
        <begin position="1"/>
        <end position="14"/>
    </location>
</feature>
<feature type="compositionally biased region" description="Low complexity" evidence="6">
    <location>
        <begin position="352"/>
        <end position="381"/>
    </location>
</feature>
<protein>
    <submittedName>
        <fullName evidence="8">Serine/threonine-protein kinase</fullName>
        <ecNumber evidence="8">2.7.11.1</ecNumber>
    </submittedName>
</protein>